<sequence length="26" mass="3020">MCFNFRLTFGLKGFVVVIVYDQITHA</sequence>
<dbReference type="AlphaFoldDB" id="A0A0A9H0P7"/>
<evidence type="ECO:0000313" key="1">
    <source>
        <dbReference type="EMBL" id="JAE28406.1"/>
    </source>
</evidence>
<reference evidence="1" key="1">
    <citation type="submission" date="2014-09" db="EMBL/GenBank/DDBJ databases">
        <authorList>
            <person name="Magalhaes I.L.F."/>
            <person name="Oliveira U."/>
            <person name="Santos F.R."/>
            <person name="Vidigal T.H.D.A."/>
            <person name="Brescovit A.D."/>
            <person name="Santos A.J."/>
        </authorList>
    </citation>
    <scope>NUCLEOTIDE SEQUENCE</scope>
    <source>
        <tissue evidence="1">Shoot tissue taken approximately 20 cm above the soil surface</tissue>
    </source>
</reference>
<reference evidence="1" key="2">
    <citation type="journal article" date="2015" name="Data Brief">
        <title>Shoot transcriptome of the giant reed, Arundo donax.</title>
        <authorList>
            <person name="Barrero R.A."/>
            <person name="Guerrero F.D."/>
            <person name="Moolhuijzen P."/>
            <person name="Goolsby J.A."/>
            <person name="Tidwell J."/>
            <person name="Bellgard S.E."/>
            <person name="Bellgard M.I."/>
        </authorList>
    </citation>
    <scope>NUCLEOTIDE SEQUENCE</scope>
    <source>
        <tissue evidence="1">Shoot tissue taken approximately 20 cm above the soil surface</tissue>
    </source>
</reference>
<organism evidence="1">
    <name type="scientific">Arundo donax</name>
    <name type="common">Giant reed</name>
    <name type="synonym">Donax arundinaceus</name>
    <dbReference type="NCBI Taxonomy" id="35708"/>
    <lineage>
        <taxon>Eukaryota</taxon>
        <taxon>Viridiplantae</taxon>
        <taxon>Streptophyta</taxon>
        <taxon>Embryophyta</taxon>
        <taxon>Tracheophyta</taxon>
        <taxon>Spermatophyta</taxon>
        <taxon>Magnoliopsida</taxon>
        <taxon>Liliopsida</taxon>
        <taxon>Poales</taxon>
        <taxon>Poaceae</taxon>
        <taxon>PACMAD clade</taxon>
        <taxon>Arundinoideae</taxon>
        <taxon>Arundineae</taxon>
        <taxon>Arundo</taxon>
    </lineage>
</organism>
<accession>A0A0A9H0P7</accession>
<dbReference type="EMBL" id="GBRH01169490">
    <property type="protein sequence ID" value="JAE28406.1"/>
    <property type="molecule type" value="Transcribed_RNA"/>
</dbReference>
<proteinExistence type="predicted"/>
<name>A0A0A9H0P7_ARUDO</name>
<protein>
    <submittedName>
        <fullName evidence="1">Uncharacterized protein</fullName>
    </submittedName>
</protein>